<evidence type="ECO:0000313" key="2">
    <source>
        <dbReference type="EMBL" id="KAA0041355.1"/>
    </source>
</evidence>
<evidence type="ECO:0000313" key="3">
    <source>
        <dbReference type="Proteomes" id="UP000321393"/>
    </source>
</evidence>
<feature type="region of interest" description="Disordered" evidence="1">
    <location>
        <begin position="307"/>
        <end position="350"/>
    </location>
</feature>
<name>A0A5A7TIU8_CUCMM</name>
<reference evidence="2 3" key="1">
    <citation type="submission" date="2019-08" db="EMBL/GenBank/DDBJ databases">
        <title>Draft genome sequences of two oriental melons (Cucumis melo L. var makuwa).</title>
        <authorList>
            <person name="Kwon S.-Y."/>
        </authorList>
    </citation>
    <scope>NUCLEOTIDE SEQUENCE [LARGE SCALE GENOMIC DNA]</scope>
    <source>
        <strain evidence="3">cv. SW 3</strain>
        <tissue evidence="2">Leaf</tissue>
    </source>
</reference>
<evidence type="ECO:0000256" key="1">
    <source>
        <dbReference type="SAM" id="MobiDB-lite"/>
    </source>
</evidence>
<dbReference type="PANTHER" id="PTHR33437">
    <property type="entry name" value="OS06G0361200 PROTEIN"/>
    <property type="match status" value="1"/>
</dbReference>
<organism evidence="2 3">
    <name type="scientific">Cucumis melo var. makuwa</name>
    <name type="common">Oriental melon</name>
    <dbReference type="NCBI Taxonomy" id="1194695"/>
    <lineage>
        <taxon>Eukaryota</taxon>
        <taxon>Viridiplantae</taxon>
        <taxon>Streptophyta</taxon>
        <taxon>Embryophyta</taxon>
        <taxon>Tracheophyta</taxon>
        <taxon>Spermatophyta</taxon>
        <taxon>Magnoliopsida</taxon>
        <taxon>eudicotyledons</taxon>
        <taxon>Gunneridae</taxon>
        <taxon>Pentapetalae</taxon>
        <taxon>rosids</taxon>
        <taxon>fabids</taxon>
        <taxon>Cucurbitales</taxon>
        <taxon>Cucurbitaceae</taxon>
        <taxon>Benincaseae</taxon>
        <taxon>Cucumis</taxon>
    </lineage>
</organism>
<feature type="compositionally biased region" description="Basic residues" evidence="1">
    <location>
        <begin position="313"/>
        <end position="342"/>
    </location>
</feature>
<feature type="region of interest" description="Disordered" evidence="1">
    <location>
        <begin position="58"/>
        <end position="78"/>
    </location>
</feature>
<dbReference type="AlphaFoldDB" id="A0A5A7TIU8"/>
<protein>
    <submittedName>
        <fullName evidence="2">Ty3-gypsy retrotransposon protein</fullName>
    </submittedName>
</protein>
<gene>
    <name evidence="2" type="ORF">E6C27_scaffold128G003670</name>
</gene>
<dbReference type="PANTHER" id="PTHR33437:SF2">
    <property type="entry name" value="OS06G0361200 PROTEIN"/>
    <property type="match status" value="1"/>
</dbReference>
<accession>A0A5A7TIU8</accession>
<dbReference type="EMBL" id="SSTE01016683">
    <property type="protein sequence ID" value="KAA0041355.1"/>
    <property type="molecule type" value="Genomic_DNA"/>
</dbReference>
<sequence>MASKKDASKSFVASDAYIGCITRSHSKGITQEQDRGSNVAQSILKQLMESPKAGIVLKENPLYDNSDSASSKSKKEAQADVMSVMMADITAEAAMTEMERKVNFLMKIVEERDHEITALREQMWTRETAESSQTPIVKATDKGKNVVQENQPQQQSVSVASLSIQQLQDMIANSIRAQYEEPPQTSFMYFKPYTKRIDNLRMPLGQFVRKVFRVEEAILKLARENKIELDIDEVAQTNHVAVNTTLSIPPSILLYDQKESLIQFRTFEPMLVRQKIITSNSQNKKEPIEDDGEEWIVMAHKKERPISFVQTKSHFHQKHSKGNISHKKKGKRNKKMSKPRPIKGKDEDFL</sequence>
<comment type="caution">
    <text evidence="2">The sequence shown here is derived from an EMBL/GenBank/DDBJ whole genome shotgun (WGS) entry which is preliminary data.</text>
</comment>
<proteinExistence type="predicted"/>
<dbReference type="Proteomes" id="UP000321393">
    <property type="component" value="Unassembled WGS sequence"/>
</dbReference>